<reference evidence="3" key="1">
    <citation type="journal article" date="2019" name="Int. J. Syst. Evol. Microbiol.">
        <title>The Global Catalogue of Microorganisms (GCM) 10K type strain sequencing project: providing services to taxonomists for standard genome sequencing and annotation.</title>
        <authorList>
            <consortium name="The Broad Institute Genomics Platform"/>
            <consortium name="The Broad Institute Genome Sequencing Center for Infectious Disease"/>
            <person name="Wu L."/>
            <person name="Ma J."/>
        </authorList>
    </citation>
    <scope>NUCLEOTIDE SEQUENCE [LARGE SCALE GENOMIC DNA]</scope>
    <source>
        <strain evidence="3">CCUG 50353</strain>
    </source>
</reference>
<dbReference type="InterPro" id="IPR032710">
    <property type="entry name" value="NTF2-like_dom_sf"/>
</dbReference>
<dbReference type="RefSeq" id="WP_378142127.1">
    <property type="nucleotide sequence ID" value="NZ_JBHSEF010000023.1"/>
</dbReference>
<protein>
    <submittedName>
        <fullName evidence="2">YybH family protein</fullName>
    </submittedName>
</protein>
<keyword evidence="3" id="KW-1185">Reference proteome</keyword>
<dbReference type="CDD" id="cd00531">
    <property type="entry name" value="NTF2_like"/>
    <property type="match status" value="1"/>
</dbReference>
<dbReference type="Proteomes" id="UP001595733">
    <property type="component" value="Unassembled WGS sequence"/>
</dbReference>
<dbReference type="InterPro" id="IPR011944">
    <property type="entry name" value="Steroid_delta5-4_isomerase"/>
</dbReference>
<sequence length="147" mass="17083">MTTLYQEVDQVLTNYAAAVYEQDVEQFLSAYHDDVHIYDCWGNWEIKGLAGWRDSVTAWFTQLRDDQHVVKVHFHSVTTEENDHLAYIYCAVTFTGYEKESEKALRHMTNRFTFGLTKKDGSWLITHEHSSLPIDPETGKGMFDSKP</sequence>
<dbReference type="Pfam" id="PF13474">
    <property type="entry name" value="SnoaL_3"/>
    <property type="match status" value="1"/>
</dbReference>
<dbReference type="Gene3D" id="3.10.450.50">
    <property type="match status" value="1"/>
</dbReference>
<organism evidence="2 3">
    <name type="scientific">Chryseomicrobium palamuruense</name>
    <dbReference type="NCBI Taxonomy" id="682973"/>
    <lineage>
        <taxon>Bacteria</taxon>
        <taxon>Bacillati</taxon>
        <taxon>Bacillota</taxon>
        <taxon>Bacilli</taxon>
        <taxon>Bacillales</taxon>
        <taxon>Caryophanaceae</taxon>
        <taxon>Chryseomicrobium</taxon>
    </lineage>
</organism>
<name>A0ABV8UYT7_9BACL</name>
<proteinExistence type="predicted"/>
<feature type="domain" description="SnoaL-like" evidence="1">
    <location>
        <begin position="8"/>
        <end position="134"/>
    </location>
</feature>
<dbReference type="NCBIfam" id="TIGR02246">
    <property type="entry name" value="SgcJ/EcaC family oxidoreductase"/>
    <property type="match status" value="1"/>
</dbReference>
<evidence type="ECO:0000313" key="3">
    <source>
        <dbReference type="Proteomes" id="UP001595733"/>
    </source>
</evidence>
<gene>
    <name evidence="2" type="ORF">ACFO0S_11105</name>
</gene>
<evidence type="ECO:0000259" key="1">
    <source>
        <dbReference type="Pfam" id="PF13474"/>
    </source>
</evidence>
<dbReference type="InterPro" id="IPR037401">
    <property type="entry name" value="SnoaL-like"/>
</dbReference>
<comment type="caution">
    <text evidence="2">The sequence shown here is derived from an EMBL/GenBank/DDBJ whole genome shotgun (WGS) entry which is preliminary data.</text>
</comment>
<accession>A0ABV8UYT7</accession>
<dbReference type="EMBL" id="JBHSEF010000023">
    <property type="protein sequence ID" value="MFC4355600.1"/>
    <property type="molecule type" value="Genomic_DNA"/>
</dbReference>
<evidence type="ECO:0000313" key="2">
    <source>
        <dbReference type="EMBL" id="MFC4355600.1"/>
    </source>
</evidence>
<dbReference type="SUPFAM" id="SSF54427">
    <property type="entry name" value="NTF2-like"/>
    <property type="match status" value="1"/>
</dbReference>